<sequence>MDQVTYWVIVLMGTGTFSVCLPSLHPLSGSWPLAAIIRSARSFFNSLSSRPKFGKKFRGLEESDRYGDPERQQGDSNEHIRVFQAVEVGYASSDNFLKGENVPKKTPSQENYLVSTTQTYAMSDMRQHNVV</sequence>
<accession>A0A423VBC4</accession>
<gene>
    <name evidence="3" type="ORF">VPNG_10374</name>
</gene>
<reference evidence="3 4" key="1">
    <citation type="submission" date="2015-09" db="EMBL/GenBank/DDBJ databases">
        <title>Host preference determinants of Valsa canker pathogens revealed by comparative genomics.</title>
        <authorList>
            <person name="Yin Z."/>
            <person name="Huang L."/>
        </authorList>
    </citation>
    <scope>NUCLEOTIDE SEQUENCE [LARGE SCALE GENOMIC DNA]</scope>
    <source>
        <strain evidence="3 4">SXYLt</strain>
    </source>
</reference>
<protein>
    <submittedName>
        <fullName evidence="3">Uncharacterized protein</fullName>
    </submittedName>
</protein>
<organism evidence="3 4">
    <name type="scientific">Cytospora leucostoma</name>
    <dbReference type="NCBI Taxonomy" id="1230097"/>
    <lineage>
        <taxon>Eukaryota</taxon>
        <taxon>Fungi</taxon>
        <taxon>Dikarya</taxon>
        <taxon>Ascomycota</taxon>
        <taxon>Pezizomycotina</taxon>
        <taxon>Sordariomycetes</taxon>
        <taxon>Sordariomycetidae</taxon>
        <taxon>Diaporthales</taxon>
        <taxon>Cytosporaceae</taxon>
        <taxon>Cytospora</taxon>
    </lineage>
</organism>
<feature type="transmembrane region" description="Helical" evidence="2">
    <location>
        <begin position="6"/>
        <end position="24"/>
    </location>
</feature>
<evidence type="ECO:0000256" key="1">
    <source>
        <dbReference type="SAM" id="MobiDB-lite"/>
    </source>
</evidence>
<keyword evidence="2" id="KW-0472">Membrane</keyword>
<name>A0A423VBC4_9PEZI</name>
<comment type="caution">
    <text evidence="3">The sequence shown here is derived from an EMBL/GenBank/DDBJ whole genome shotgun (WGS) entry which is preliminary data.</text>
</comment>
<dbReference type="EMBL" id="LKEB01000122">
    <property type="protein sequence ID" value="ROV88232.1"/>
    <property type="molecule type" value="Genomic_DNA"/>
</dbReference>
<keyword evidence="2" id="KW-1133">Transmembrane helix</keyword>
<keyword evidence="4" id="KW-1185">Reference proteome</keyword>
<dbReference type="OrthoDB" id="5393606at2759"/>
<dbReference type="STRING" id="1230097.A0A423VBC4"/>
<evidence type="ECO:0000256" key="2">
    <source>
        <dbReference type="SAM" id="Phobius"/>
    </source>
</evidence>
<feature type="region of interest" description="Disordered" evidence="1">
    <location>
        <begin position="58"/>
        <end position="78"/>
    </location>
</feature>
<dbReference type="Proteomes" id="UP000285146">
    <property type="component" value="Unassembled WGS sequence"/>
</dbReference>
<dbReference type="InParanoid" id="A0A423VBC4"/>
<evidence type="ECO:0000313" key="3">
    <source>
        <dbReference type="EMBL" id="ROV88232.1"/>
    </source>
</evidence>
<proteinExistence type="predicted"/>
<keyword evidence="2" id="KW-0812">Transmembrane</keyword>
<dbReference type="AlphaFoldDB" id="A0A423VBC4"/>
<evidence type="ECO:0000313" key="4">
    <source>
        <dbReference type="Proteomes" id="UP000285146"/>
    </source>
</evidence>